<evidence type="ECO:0000256" key="1">
    <source>
        <dbReference type="SAM" id="Phobius"/>
    </source>
</evidence>
<dbReference type="Proteomes" id="UP000799750">
    <property type="component" value="Unassembled WGS sequence"/>
</dbReference>
<protein>
    <submittedName>
        <fullName evidence="2">Uncharacterized protein</fullName>
    </submittedName>
</protein>
<dbReference type="AlphaFoldDB" id="A0A6A6QZU3"/>
<sequence length="111" mass="12489">MSDPSRPLQAQSRGDNINIAGVVLASIIGVGCLVFGILAWREARRQRLSRHSQDNDYTLPFYEPAANASREAQTPALAGRRAAQSIFPPNLNLERCRYYTEITVERWREAT</sequence>
<keyword evidence="1" id="KW-0812">Transmembrane</keyword>
<evidence type="ECO:0000313" key="3">
    <source>
        <dbReference type="Proteomes" id="UP000799750"/>
    </source>
</evidence>
<reference evidence="2" key="1">
    <citation type="journal article" date="2020" name="Stud. Mycol.">
        <title>101 Dothideomycetes genomes: a test case for predicting lifestyles and emergence of pathogens.</title>
        <authorList>
            <person name="Haridas S."/>
            <person name="Albert R."/>
            <person name="Binder M."/>
            <person name="Bloem J."/>
            <person name="Labutti K."/>
            <person name="Salamov A."/>
            <person name="Andreopoulos B."/>
            <person name="Baker S."/>
            <person name="Barry K."/>
            <person name="Bills G."/>
            <person name="Bluhm B."/>
            <person name="Cannon C."/>
            <person name="Castanera R."/>
            <person name="Culley D."/>
            <person name="Daum C."/>
            <person name="Ezra D."/>
            <person name="Gonzalez J."/>
            <person name="Henrissat B."/>
            <person name="Kuo A."/>
            <person name="Liang C."/>
            <person name="Lipzen A."/>
            <person name="Lutzoni F."/>
            <person name="Magnuson J."/>
            <person name="Mondo S."/>
            <person name="Nolan M."/>
            <person name="Ohm R."/>
            <person name="Pangilinan J."/>
            <person name="Park H.-J."/>
            <person name="Ramirez L."/>
            <person name="Alfaro M."/>
            <person name="Sun H."/>
            <person name="Tritt A."/>
            <person name="Yoshinaga Y."/>
            <person name="Zwiers L.-H."/>
            <person name="Turgeon B."/>
            <person name="Goodwin S."/>
            <person name="Spatafora J."/>
            <person name="Crous P."/>
            <person name="Grigoriev I."/>
        </authorList>
    </citation>
    <scope>NUCLEOTIDE SEQUENCE</scope>
    <source>
        <strain evidence="2">CBS 269.34</strain>
    </source>
</reference>
<organism evidence="2 3">
    <name type="scientific">Lophium mytilinum</name>
    <dbReference type="NCBI Taxonomy" id="390894"/>
    <lineage>
        <taxon>Eukaryota</taxon>
        <taxon>Fungi</taxon>
        <taxon>Dikarya</taxon>
        <taxon>Ascomycota</taxon>
        <taxon>Pezizomycotina</taxon>
        <taxon>Dothideomycetes</taxon>
        <taxon>Pleosporomycetidae</taxon>
        <taxon>Mytilinidiales</taxon>
        <taxon>Mytilinidiaceae</taxon>
        <taxon>Lophium</taxon>
    </lineage>
</organism>
<keyword evidence="1" id="KW-0472">Membrane</keyword>
<feature type="transmembrane region" description="Helical" evidence="1">
    <location>
        <begin position="20"/>
        <end position="40"/>
    </location>
</feature>
<dbReference type="OrthoDB" id="10303411at2759"/>
<name>A0A6A6QZU3_9PEZI</name>
<keyword evidence="3" id="KW-1185">Reference proteome</keyword>
<dbReference type="PROSITE" id="PS51257">
    <property type="entry name" value="PROKAR_LIPOPROTEIN"/>
    <property type="match status" value="1"/>
</dbReference>
<dbReference type="EMBL" id="MU004186">
    <property type="protein sequence ID" value="KAF2497796.1"/>
    <property type="molecule type" value="Genomic_DNA"/>
</dbReference>
<evidence type="ECO:0000313" key="2">
    <source>
        <dbReference type="EMBL" id="KAF2497796.1"/>
    </source>
</evidence>
<gene>
    <name evidence="2" type="ORF">BU16DRAFT_537401</name>
</gene>
<accession>A0A6A6QZU3</accession>
<keyword evidence="1" id="KW-1133">Transmembrane helix</keyword>
<proteinExistence type="predicted"/>